<organism evidence="5 6">
    <name type="scientific">Dorea longicatena</name>
    <dbReference type="NCBI Taxonomy" id="88431"/>
    <lineage>
        <taxon>Bacteria</taxon>
        <taxon>Bacillati</taxon>
        <taxon>Bacillota</taxon>
        <taxon>Clostridia</taxon>
        <taxon>Lachnospirales</taxon>
        <taxon>Lachnospiraceae</taxon>
        <taxon>Dorea</taxon>
    </lineage>
</organism>
<dbReference type="Pfam" id="PF02719">
    <property type="entry name" value="Polysacc_synt_2"/>
    <property type="match status" value="1"/>
</dbReference>
<dbReference type="SUPFAM" id="SSF51735">
    <property type="entry name" value="NAD(P)-binding Rossmann-fold domains"/>
    <property type="match status" value="2"/>
</dbReference>
<dbReference type="PANTHER" id="PTHR43318:SF1">
    <property type="entry name" value="POLYSACCHARIDE BIOSYNTHESIS PROTEIN EPSC-RELATED"/>
    <property type="match status" value="1"/>
</dbReference>
<dbReference type="Pfam" id="PF02629">
    <property type="entry name" value="CoA_binding"/>
    <property type="match status" value="1"/>
</dbReference>
<reference evidence="5 6" key="1">
    <citation type="submission" date="2015-09" db="EMBL/GenBank/DDBJ databases">
        <authorList>
            <consortium name="Pathogen Informatics"/>
        </authorList>
    </citation>
    <scope>NUCLEOTIDE SEQUENCE [LARGE SCALE GENOMIC DNA]</scope>
    <source>
        <strain evidence="5 6">2789STDY5834914</strain>
    </source>
</reference>
<dbReference type="EC" id="5.1.3.2" evidence="5"/>
<dbReference type="RefSeq" id="WP_055282599.1">
    <property type="nucleotide sequence ID" value="NZ_CZAY01000007.1"/>
</dbReference>
<dbReference type="Gene3D" id="3.40.50.720">
    <property type="entry name" value="NAD(P)-binding Rossmann-like Domain"/>
    <property type="match status" value="2"/>
</dbReference>
<evidence type="ECO:0000313" key="5">
    <source>
        <dbReference type="EMBL" id="CUP44879.1"/>
    </source>
</evidence>
<name>A0A174NFR5_9FIRM</name>
<dbReference type="GO" id="GO:0003978">
    <property type="term" value="F:UDP-glucose 4-epimerase activity"/>
    <property type="evidence" value="ECO:0007669"/>
    <property type="project" value="UniProtKB-EC"/>
</dbReference>
<accession>A0A174NFR5</accession>
<feature type="domain" description="Polysaccharide biosynthesis protein CapD-like" evidence="4">
    <location>
        <begin position="316"/>
        <end position="595"/>
    </location>
</feature>
<dbReference type="InterPro" id="IPR003869">
    <property type="entry name" value="Polysac_CapD-like"/>
</dbReference>
<evidence type="ECO:0000259" key="4">
    <source>
        <dbReference type="Pfam" id="PF02719"/>
    </source>
</evidence>
<sequence>MNRTNEKNRELKRTQQNSAPNIRWMLVGYDLIVYAVVAIILLVIYGGMDKLSSTGILQQVCLSALCIFAARLLGKIYEQVWRYGGIQCYIRLLFTDSIAFIVYLCLELMLPVQKITFARMLSLASLNLLGALALRMMYRYAYKCGNRKTVGGKILSILLRLFSGMEAGNEKEVQKIKVAIIGAGRVGVGLAEDLLNNAEAAYIPRGFIDVNKEKVGREIHGIPVWSEDEATFQKLGEFEVQEIIFAIPSMDADKKKALYEYYKNAGYKLKVYDYPTMYAAGGKRHLREFDIEELLFRKPLVVSDERTNAYYKDKVVLITGGGGSIGSELCRQLAKMNPKKIIILDIYENGAYDVQQELKIAYGNKLDLQIEICSITHRKALEKVFEKYHPQIIINAAAHKHVPLMEHNCVEAIYNNVFGTQNLVELCEEYGAERFMMVSTDKAVNPTNVMGATKRMCEMIVQSASTHGKVKYSATRFGNVLGSAGSVIPLFKRQIANGGPVTVTDKRIIRYFMTIPEASQLVLQSGAIANNGELFVLDMGQPVKIMDLAENMIRLSGVQGIEIIETGLRPGEKLYEELLVKTEELDKTDNSMIFIERDTALSQEEIYQKIQVLKDACDTGDDLIAKEALRSVVPTFKRPEDVNKEIA</sequence>
<keyword evidence="2" id="KW-1133">Transmembrane helix</keyword>
<feature type="domain" description="CoA-binding" evidence="3">
    <location>
        <begin position="174"/>
        <end position="254"/>
    </location>
</feature>
<proteinExistence type="inferred from homology"/>
<dbReference type="GeneID" id="96228462"/>
<dbReference type="InterPro" id="IPR036291">
    <property type="entry name" value="NAD(P)-bd_dom_sf"/>
</dbReference>
<dbReference type="Proteomes" id="UP000095485">
    <property type="component" value="Unassembled WGS sequence"/>
</dbReference>
<dbReference type="PANTHER" id="PTHR43318">
    <property type="entry name" value="UDP-N-ACETYLGLUCOSAMINE 4,6-DEHYDRATASE"/>
    <property type="match status" value="1"/>
</dbReference>
<dbReference type="CDD" id="cd05237">
    <property type="entry name" value="UDP_invert_4-6DH_SDR_e"/>
    <property type="match status" value="1"/>
</dbReference>
<keyword evidence="2" id="KW-0472">Membrane</keyword>
<keyword evidence="2" id="KW-0812">Transmembrane</keyword>
<evidence type="ECO:0000256" key="1">
    <source>
        <dbReference type="ARBA" id="ARBA00007430"/>
    </source>
</evidence>
<feature type="transmembrane region" description="Helical" evidence="2">
    <location>
        <begin position="56"/>
        <end position="77"/>
    </location>
</feature>
<keyword evidence="5" id="KW-0413">Isomerase</keyword>
<dbReference type="OrthoDB" id="9803111at2"/>
<feature type="transmembrane region" description="Helical" evidence="2">
    <location>
        <begin position="89"/>
        <end position="110"/>
    </location>
</feature>
<feature type="transmembrane region" description="Helical" evidence="2">
    <location>
        <begin position="21"/>
        <end position="44"/>
    </location>
</feature>
<protein>
    <submittedName>
        <fullName evidence="5">UDP-glucose 4-epimerase</fullName>
        <ecNumber evidence="5">5.1.3.2</ecNumber>
    </submittedName>
</protein>
<dbReference type="InterPro" id="IPR051203">
    <property type="entry name" value="Polysaccharide_Synthase-Rel"/>
</dbReference>
<evidence type="ECO:0000256" key="2">
    <source>
        <dbReference type="SAM" id="Phobius"/>
    </source>
</evidence>
<gene>
    <name evidence="5" type="primary">capD</name>
    <name evidence="5" type="ORF">ERS852526_01171</name>
</gene>
<comment type="similarity">
    <text evidence="1">Belongs to the polysaccharide synthase family.</text>
</comment>
<dbReference type="InterPro" id="IPR003781">
    <property type="entry name" value="CoA-bd"/>
</dbReference>
<evidence type="ECO:0000259" key="3">
    <source>
        <dbReference type="Pfam" id="PF02629"/>
    </source>
</evidence>
<evidence type="ECO:0000313" key="6">
    <source>
        <dbReference type="Proteomes" id="UP000095485"/>
    </source>
</evidence>
<dbReference type="AlphaFoldDB" id="A0A174NFR5"/>
<dbReference type="EMBL" id="CZAY01000007">
    <property type="protein sequence ID" value="CUP44879.1"/>
    <property type="molecule type" value="Genomic_DNA"/>
</dbReference>